<comment type="caution">
    <text evidence="1">The sequence shown here is derived from an EMBL/GenBank/DDBJ whole genome shotgun (WGS) entry which is preliminary data.</text>
</comment>
<evidence type="ECO:0000313" key="2">
    <source>
        <dbReference type="Proteomes" id="UP001227543"/>
    </source>
</evidence>
<gene>
    <name evidence="1" type="ORF">CTAM01_16320</name>
</gene>
<dbReference type="EMBL" id="MLFU01000213">
    <property type="protein sequence ID" value="KAK1472655.1"/>
    <property type="molecule type" value="Genomic_DNA"/>
</dbReference>
<proteinExistence type="predicted"/>
<organism evidence="1 2">
    <name type="scientific">Colletotrichum tamarilloi</name>
    <dbReference type="NCBI Taxonomy" id="1209934"/>
    <lineage>
        <taxon>Eukaryota</taxon>
        <taxon>Fungi</taxon>
        <taxon>Dikarya</taxon>
        <taxon>Ascomycota</taxon>
        <taxon>Pezizomycotina</taxon>
        <taxon>Sordariomycetes</taxon>
        <taxon>Hypocreomycetidae</taxon>
        <taxon>Glomerellales</taxon>
        <taxon>Glomerellaceae</taxon>
        <taxon>Colletotrichum</taxon>
        <taxon>Colletotrichum acutatum species complex</taxon>
    </lineage>
</organism>
<dbReference type="Proteomes" id="UP001227543">
    <property type="component" value="Unassembled WGS sequence"/>
</dbReference>
<evidence type="ECO:0000313" key="1">
    <source>
        <dbReference type="EMBL" id="KAK1472655.1"/>
    </source>
</evidence>
<reference evidence="1 2" key="1">
    <citation type="submission" date="2016-10" db="EMBL/GenBank/DDBJ databases">
        <title>The genome sequence of Colletotrichum fioriniae PJ7.</title>
        <authorList>
            <person name="Baroncelli R."/>
        </authorList>
    </citation>
    <scope>NUCLEOTIDE SEQUENCE [LARGE SCALE GENOMIC DNA]</scope>
    <source>
        <strain evidence="1 2">Tom-12</strain>
    </source>
</reference>
<name>A0ABQ9QIT8_9PEZI</name>
<keyword evidence="2" id="KW-1185">Reference proteome</keyword>
<sequence length="35" mass="4006">MLRYLRQHVSGSPTPVNLSRPSSLRLHSGLFGFFF</sequence>
<protein>
    <submittedName>
        <fullName evidence="1">Uncharacterized protein</fullName>
    </submittedName>
</protein>
<accession>A0ABQ9QIT8</accession>
<dbReference type="RefSeq" id="XP_060373104.1">
    <property type="nucleotide sequence ID" value="XM_060532313.1"/>
</dbReference>
<dbReference type="GeneID" id="85416551"/>